<evidence type="ECO:0000313" key="10">
    <source>
        <dbReference type="EMBL" id="KAK0591211.1"/>
    </source>
</evidence>
<evidence type="ECO:0008006" key="12">
    <source>
        <dbReference type="Google" id="ProtNLM"/>
    </source>
</evidence>
<dbReference type="PANTHER" id="PTHR32285:SF28">
    <property type="entry name" value="XYLOGLUCAN O-ACETYLTRANSFERASE 2"/>
    <property type="match status" value="1"/>
</dbReference>
<evidence type="ECO:0000256" key="1">
    <source>
        <dbReference type="ARBA" id="ARBA00004167"/>
    </source>
</evidence>
<name>A0AA39S5J7_ACESA</name>
<comment type="similarity">
    <text evidence="2">Belongs to the PC-esterase family. TBL subfamily.</text>
</comment>
<dbReference type="Pfam" id="PF13839">
    <property type="entry name" value="PC-Esterase"/>
    <property type="match status" value="2"/>
</dbReference>
<keyword evidence="4" id="KW-0735">Signal-anchor</keyword>
<keyword evidence="5" id="KW-1133">Transmembrane helix</keyword>
<feature type="domain" description="Trichome birefringence-like C-terminal" evidence="8">
    <location>
        <begin position="509"/>
        <end position="794"/>
    </location>
</feature>
<dbReference type="GO" id="GO:0005794">
    <property type="term" value="C:Golgi apparatus"/>
    <property type="evidence" value="ECO:0007669"/>
    <property type="project" value="TreeGrafter"/>
</dbReference>
<evidence type="ECO:0000256" key="5">
    <source>
        <dbReference type="ARBA" id="ARBA00022989"/>
    </source>
</evidence>
<feature type="domain" description="Trichome birefringence-like C-terminal" evidence="8">
    <location>
        <begin position="145"/>
        <end position="438"/>
    </location>
</feature>
<evidence type="ECO:0000256" key="4">
    <source>
        <dbReference type="ARBA" id="ARBA00022968"/>
    </source>
</evidence>
<protein>
    <recommendedName>
        <fullName evidence="12">Trichome birefringence-like N-terminal domain-containing protein</fullName>
    </recommendedName>
</protein>
<dbReference type="GO" id="GO:0016020">
    <property type="term" value="C:membrane"/>
    <property type="evidence" value="ECO:0007669"/>
    <property type="project" value="UniProtKB-SubCell"/>
</dbReference>
<evidence type="ECO:0000256" key="2">
    <source>
        <dbReference type="ARBA" id="ARBA00007727"/>
    </source>
</evidence>
<dbReference type="Proteomes" id="UP001168877">
    <property type="component" value="Unassembled WGS sequence"/>
</dbReference>
<keyword evidence="3" id="KW-0812">Transmembrane</keyword>
<dbReference type="EMBL" id="JAUESC010000381">
    <property type="protein sequence ID" value="KAK0591211.1"/>
    <property type="molecule type" value="Genomic_DNA"/>
</dbReference>
<evidence type="ECO:0000313" key="11">
    <source>
        <dbReference type="Proteomes" id="UP001168877"/>
    </source>
</evidence>
<comment type="caution">
    <text evidence="10">The sequence shown here is derived from an EMBL/GenBank/DDBJ whole genome shotgun (WGS) entry which is preliminary data.</text>
</comment>
<evidence type="ECO:0000256" key="3">
    <source>
        <dbReference type="ARBA" id="ARBA00022692"/>
    </source>
</evidence>
<evidence type="ECO:0000256" key="7">
    <source>
        <dbReference type="SAM" id="MobiDB-lite"/>
    </source>
</evidence>
<dbReference type="AlphaFoldDB" id="A0AA39S5J7"/>
<organism evidence="10 11">
    <name type="scientific">Acer saccharum</name>
    <name type="common">Sugar maple</name>
    <dbReference type="NCBI Taxonomy" id="4024"/>
    <lineage>
        <taxon>Eukaryota</taxon>
        <taxon>Viridiplantae</taxon>
        <taxon>Streptophyta</taxon>
        <taxon>Embryophyta</taxon>
        <taxon>Tracheophyta</taxon>
        <taxon>Spermatophyta</taxon>
        <taxon>Magnoliopsida</taxon>
        <taxon>eudicotyledons</taxon>
        <taxon>Gunneridae</taxon>
        <taxon>Pentapetalae</taxon>
        <taxon>rosids</taxon>
        <taxon>malvids</taxon>
        <taxon>Sapindales</taxon>
        <taxon>Sapindaceae</taxon>
        <taxon>Hippocastanoideae</taxon>
        <taxon>Acereae</taxon>
        <taxon>Acer</taxon>
    </lineage>
</organism>
<keyword evidence="6" id="KW-0472">Membrane</keyword>
<dbReference type="GO" id="GO:0016413">
    <property type="term" value="F:O-acetyltransferase activity"/>
    <property type="evidence" value="ECO:0007669"/>
    <property type="project" value="InterPro"/>
</dbReference>
<dbReference type="Pfam" id="PF14416">
    <property type="entry name" value="PMR5N"/>
    <property type="match status" value="2"/>
</dbReference>
<feature type="region of interest" description="Disordered" evidence="7">
    <location>
        <begin position="65"/>
        <end position="85"/>
    </location>
</feature>
<evidence type="ECO:0000256" key="6">
    <source>
        <dbReference type="ARBA" id="ARBA00023136"/>
    </source>
</evidence>
<proteinExistence type="inferred from homology"/>
<reference evidence="10" key="1">
    <citation type="journal article" date="2022" name="Plant J.">
        <title>Strategies of tolerance reflected in two North American maple genomes.</title>
        <authorList>
            <person name="McEvoy S.L."/>
            <person name="Sezen U.U."/>
            <person name="Trouern-Trend A."/>
            <person name="McMahon S.M."/>
            <person name="Schaberg P.G."/>
            <person name="Yang J."/>
            <person name="Wegrzyn J.L."/>
            <person name="Swenson N.G."/>
        </authorList>
    </citation>
    <scope>NUCLEOTIDE SEQUENCE</scope>
    <source>
        <strain evidence="10">NS2018</strain>
    </source>
</reference>
<dbReference type="InterPro" id="IPR029962">
    <property type="entry name" value="TBL"/>
</dbReference>
<gene>
    <name evidence="10" type="ORF">LWI29_037094</name>
</gene>
<comment type="subcellular location">
    <subcellularLocation>
        <location evidence="1">Membrane</location>
        <topology evidence="1">Single-pass membrane protein</topology>
    </subcellularLocation>
</comment>
<evidence type="ECO:0000259" key="9">
    <source>
        <dbReference type="Pfam" id="PF14416"/>
    </source>
</evidence>
<dbReference type="PANTHER" id="PTHR32285">
    <property type="entry name" value="PROTEIN TRICHOME BIREFRINGENCE-LIKE 9-RELATED"/>
    <property type="match status" value="1"/>
</dbReference>
<dbReference type="InterPro" id="IPR026057">
    <property type="entry name" value="TBL_C"/>
</dbReference>
<sequence length="810" mass="93005">MEGGNGDNGKMSLEGGNEDSDFKWDLIKAAHDGKMSLEGGNEDSNRLDTQRCFFVLYSPNPLKNFTKRDPDDDHHQKHSFIKPDDQKEKENCDLFKGHWVREVGGLSGYTNSSCGTIPKSKNCFRNGREDREFLHWRWKPEKCDLPRFNGKSFLRILRGKNLAFIGDSVARNHLDSLLCLLSQEEIPIDAYKDPEDRHRIWYFANHDFTLTILWSKFLVHGNERMINGSSSGIFDLHLDKVDDKWARHLPIIDYAIISNAHWFFRPIYLHKNANLIGCVYCNDPNVTKFDVIEAIGMSFRSAFEYISQCKKCNSNLVTLLRTFSPSHFENGSWNTGGSCNKTSPYNDRDHVGSYEWELRSTQVKEIERVRRLLLLQDNYNKKQLGKKFGVLDVTRAMLMRADGHPGAYWGNKWMKGYNDCVHWCLPGPIDLWNDFLMAILTNGSCDYDIADHAILNCDLFAGTWIRDLEGSRYTNSSCVTLPESKNCFKHGRTDKVYLNWRWKPEGCDLPRFDPKNFLEMVRGNKMAFIGDSVAKNHMDSLLCLLSLEEMPKEIYRDSEDRNMIWHFPDHDFTLMILWSKFLVAGEERVINGTSSGTYDLHLDKMDTNWTPNLPTIDYAIISGAHWFFRPIYVHEGDKLVGCVFCNEPNVTNLSVGAAIGMTLRVALDYINGCRECKGIATIVRTFSPAHFENGSWNTGGSCNRTSPLGKHEINMRGSELELRNIQVEEVKRANKAGEKHGKSFRVVDVTRAMLMRADGHPGVFWDNKYMKGYSDCVHWCLPGPIDVWNDFLMAILERQTGIVSQNMSRI</sequence>
<feature type="domain" description="Trichome birefringence-like N-terminal" evidence="9">
    <location>
        <begin position="90"/>
        <end position="144"/>
    </location>
</feature>
<evidence type="ECO:0000259" key="8">
    <source>
        <dbReference type="Pfam" id="PF13839"/>
    </source>
</evidence>
<dbReference type="InterPro" id="IPR025846">
    <property type="entry name" value="TBL_N"/>
</dbReference>
<feature type="domain" description="Trichome birefringence-like N-terminal" evidence="9">
    <location>
        <begin position="456"/>
        <end position="508"/>
    </location>
</feature>
<keyword evidence="11" id="KW-1185">Reference proteome</keyword>
<reference evidence="10" key="2">
    <citation type="submission" date="2023-06" db="EMBL/GenBank/DDBJ databases">
        <authorList>
            <person name="Swenson N.G."/>
            <person name="Wegrzyn J.L."/>
            <person name="Mcevoy S.L."/>
        </authorList>
    </citation>
    <scope>NUCLEOTIDE SEQUENCE</scope>
    <source>
        <strain evidence="10">NS2018</strain>
        <tissue evidence="10">Leaf</tissue>
    </source>
</reference>
<feature type="compositionally biased region" description="Basic and acidic residues" evidence="7">
    <location>
        <begin position="66"/>
        <end position="85"/>
    </location>
</feature>
<accession>A0AA39S5J7</accession>